<dbReference type="InterPro" id="IPR000412">
    <property type="entry name" value="ABC_2_transport"/>
</dbReference>
<sequence length="273" mass="29665">MTVALARQPIHEDLHQSAVRQTLALARRSVLGRLRQPAVLAPSFVFPLFFAALSASSYSRVKNAPGFPKVDSFLQFGLAAAVMQGAFFGATSAAADLAVDIEQGFWERLMTSPVHRTSIVIGRLMSSLVVGALQATVFIGFLAAFGVRVRSGPIGIVSIVVSASLVSLAMSTLMSTFAIKTGSPEVVQGMFPLVFVLMFLSSTFMPRELMHGWFRHVVDVNPISYLAEGMRGFVIERDLSGWRFFEAIAIPSIGCVLALLLCLRALRRRLAQM</sequence>
<feature type="domain" description="ABC transmembrane type-2" evidence="6">
    <location>
        <begin position="38"/>
        <end position="269"/>
    </location>
</feature>
<accession>A0A6J6Y669</accession>
<evidence type="ECO:0000313" key="7">
    <source>
        <dbReference type="EMBL" id="CAB4804952.1"/>
    </source>
</evidence>
<comment type="subcellular location">
    <subcellularLocation>
        <location evidence="1">Membrane</location>
        <topology evidence="1">Multi-pass membrane protein</topology>
    </subcellularLocation>
</comment>
<reference evidence="7" key="1">
    <citation type="submission" date="2020-05" db="EMBL/GenBank/DDBJ databases">
        <authorList>
            <person name="Chiriac C."/>
            <person name="Salcher M."/>
            <person name="Ghai R."/>
            <person name="Kavagutti S V."/>
        </authorList>
    </citation>
    <scope>NUCLEOTIDE SEQUENCE</scope>
</reference>
<dbReference type="PIRSF" id="PIRSF006648">
    <property type="entry name" value="DrrB"/>
    <property type="match status" value="1"/>
</dbReference>
<feature type="transmembrane region" description="Helical" evidence="5">
    <location>
        <begin position="120"/>
        <end position="147"/>
    </location>
</feature>
<dbReference type="GO" id="GO:0140359">
    <property type="term" value="F:ABC-type transporter activity"/>
    <property type="evidence" value="ECO:0007669"/>
    <property type="project" value="InterPro"/>
</dbReference>
<evidence type="ECO:0000256" key="1">
    <source>
        <dbReference type="ARBA" id="ARBA00004141"/>
    </source>
</evidence>
<keyword evidence="3 5" id="KW-1133">Transmembrane helix</keyword>
<protein>
    <submittedName>
        <fullName evidence="7">Unannotated protein</fullName>
    </submittedName>
</protein>
<dbReference type="EMBL" id="CAFAAJ010000066">
    <property type="protein sequence ID" value="CAB4804952.1"/>
    <property type="molecule type" value="Genomic_DNA"/>
</dbReference>
<feature type="transmembrane region" description="Helical" evidence="5">
    <location>
        <begin position="37"/>
        <end position="56"/>
    </location>
</feature>
<keyword evidence="4 5" id="KW-0472">Membrane</keyword>
<dbReference type="InterPro" id="IPR013525">
    <property type="entry name" value="ABC2_TM"/>
</dbReference>
<dbReference type="InterPro" id="IPR047817">
    <property type="entry name" value="ABC2_TM_bact-type"/>
</dbReference>
<proteinExistence type="predicted"/>
<dbReference type="PANTHER" id="PTHR43229">
    <property type="entry name" value="NODULATION PROTEIN J"/>
    <property type="match status" value="1"/>
</dbReference>
<name>A0A6J6Y669_9ZZZZ</name>
<dbReference type="Pfam" id="PF01061">
    <property type="entry name" value="ABC2_membrane"/>
    <property type="match status" value="1"/>
</dbReference>
<organism evidence="7">
    <name type="scientific">freshwater metagenome</name>
    <dbReference type="NCBI Taxonomy" id="449393"/>
    <lineage>
        <taxon>unclassified sequences</taxon>
        <taxon>metagenomes</taxon>
        <taxon>ecological metagenomes</taxon>
    </lineage>
</organism>
<evidence type="ECO:0000256" key="3">
    <source>
        <dbReference type="ARBA" id="ARBA00022989"/>
    </source>
</evidence>
<evidence type="ECO:0000256" key="2">
    <source>
        <dbReference type="ARBA" id="ARBA00022692"/>
    </source>
</evidence>
<evidence type="ECO:0000256" key="4">
    <source>
        <dbReference type="ARBA" id="ARBA00023136"/>
    </source>
</evidence>
<feature type="transmembrane region" description="Helical" evidence="5">
    <location>
        <begin position="186"/>
        <end position="205"/>
    </location>
</feature>
<dbReference type="AlphaFoldDB" id="A0A6J6Y669"/>
<feature type="transmembrane region" description="Helical" evidence="5">
    <location>
        <begin position="153"/>
        <end position="174"/>
    </location>
</feature>
<gene>
    <name evidence="7" type="ORF">UFOPK3001_01185</name>
</gene>
<dbReference type="GO" id="GO:0043190">
    <property type="term" value="C:ATP-binding cassette (ABC) transporter complex"/>
    <property type="evidence" value="ECO:0007669"/>
    <property type="project" value="InterPro"/>
</dbReference>
<evidence type="ECO:0000256" key="5">
    <source>
        <dbReference type="SAM" id="Phobius"/>
    </source>
</evidence>
<dbReference type="InterPro" id="IPR051784">
    <property type="entry name" value="Nod_factor_ABC_transporter"/>
</dbReference>
<feature type="transmembrane region" description="Helical" evidence="5">
    <location>
        <begin position="247"/>
        <end position="266"/>
    </location>
</feature>
<keyword evidence="2 5" id="KW-0812">Transmembrane</keyword>
<feature type="transmembrane region" description="Helical" evidence="5">
    <location>
        <begin position="76"/>
        <end position="99"/>
    </location>
</feature>
<dbReference type="PROSITE" id="PS51012">
    <property type="entry name" value="ABC_TM2"/>
    <property type="match status" value="1"/>
</dbReference>
<evidence type="ECO:0000259" key="6">
    <source>
        <dbReference type="PROSITE" id="PS51012"/>
    </source>
</evidence>
<dbReference type="PANTHER" id="PTHR43229:SF2">
    <property type="entry name" value="NODULATION PROTEIN J"/>
    <property type="match status" value="1"/>
</dbReference>